<name>A0ABR5I4B2_STRLW</name>
<dbReference type="InterPro" id="IPR033186">
    <property type="entry name" value="HerA_C"/>
</dbReference>
<dbReference type="SUPFAM" id="SSF52540">
    <property type="entry name" value="P-loop containing nucleoside triphosphate hydrolases"/>
    <property type="match status" value="1"/>
</dbReference>
<sequence length="531" mass="56278">MSDRETGSPAGAAEPSGTPSALPPPALEITSGYAFGGPALDLGALLWDGDCLPGTRVRVPLSVLNRHGLVAGATGTGKTKTLQLLAEQLSARGVPVFLADVKGDLSGISAPGEEDDRVRARTAETGQIWTATGFPAEFLALGGTGPGVPVRATVTSFGPVLLAKVLQLNRTQEESLALIFHYADTKGLELIDLKDLRAVVTFLTSDEGKAELKNIGGVSAATAGVILRALTAFEAQGAGGFFGEPEFDTGQLLRTAPDGRGMVSVLELAAVQDRPRLFSTFLMWLLADLFHDLPEVGDTDRPKLVFFLDEAHLLFHDASAAFLESITRTVRLIRSKGVGVFFVTQTPKDVPADVLAQLGNRVQHALRAFTPDDRTALTATVRTFPDSAYDLEELLTGLGTGEAVVTVLDERGAPTPVAATRLHAPESLMGPVDAAALERAVTSSPLFGRYARAVDRESAYEKLTGTAGEQAPRAPGRTPGRERPSAGERERPSVVEQVVDSGVFRSLARSLGTQIGREITRSLFGTARRRR</sequence>
<feature type="compositionally biased region" description="Basic and acidic residues" evidence="1">
    <location>
        <begin position="479"/>
        <end position="493"/>
    </location>
</feature>
<dbReference type="PANTHER" id="PTHR30121">
    <property type="entry name" value="UNCHARACTERIZED PROTEIN YJGR-RELATED"/>
    <property type="match status" value="1"/>
</dbReference>
<dbReference type="Pfam" id="PF05872">
    <property type="entry name" value="HerA_C"/>
    <property type="match status" value="1"/>
</dbReference>
<evidence type="ECO:0000256" key="1">
    <source>
        <dbReference type="SAM" id="MobiDB-lite"/>
    </source>
</evidence>
<dbReference type="InterPro" id="IPR027417">
    <property type="entry name" value="P-loop_NTPase"/>
</dbReference>
<dbReference type="InterPro" id="IPR051162">
    <property type="entry name" value="T4SS_component"/>
</dbReference>
<organism evidence="3 4">
    <name type="scientific">Streptomyces leeuwenhoekii</name>
    <dbReference type="NCBI Taxonomy" id="1437453"/>
    <lineage>
        <taxon>Bacteria</taxon>
        <taxon>Bacillati</taxon>
        <taxon>Actinomycetota</taxon>
        <taxon>Actinomycetes</taxon>
        <taxon>Kitasatosporales</taxon>
        <taxon>Streptomycetaceae</taxon>
        <taxon>Streptomyces</taxon>
    </lineage>
</organism>
<feature type="region of interest" description="Disordered" evidence="1">
    <location>
        <begin position="1"/>
        <end position="25"/>
    </location>
</feature>
<gene>
    <name evidence="3" type="ORF">ACH49_04150</name>
</gene>
<protein>
    <submittedName>
        <fullName evidence="3">ATPase</fullName>
    </submittedName>
</protein>
<evidence type="ECO:0000313" key="4">
    <source>
        <dbReference type="Proteomes" id="UP000037274"/>
    </source>
</evidence>
<feature type="domain" description="Helicase HerA-like C-terminal" evidence="2">
    <location>
        <begin position="54"/>
        <end position="531"/>
    </location>
</feature>
<dbReference type="Proteomes" id="UP000037274">
    <property type="component" value="Unassembled WGS sequence"/>
</dbReference>
<keyword evidence="4" id="KW-1185">Reference proteome</keyword>
<evidence type="ECO:0000313" key="3">
    <source>
        <dbReference type="EMBL" id="KMS81217.1"/>
    </source>
</evidence>
<proteinExistence type="predicted"/>
<feature type="region of interest" description="Disordered" evidence="1">
    <location>
        <begin position="461"/>
        <end position="494"/>
    </location>
</feature>
<accession>A0ABR5I4B2</accession>
<dbReference type="CDD" id="cd01127">
    <property type="entry name" value="TrwB_TraG_TraD_VirD4"/>
    <property type="match status" value="1"/>
</dbReference>
<dbReference type="PANTHER" id="PTHR30121:SF6">
    <property type="entry name" value="SLR6007 PROTEIN"/>
    <property type="match status" value="1"/>
</dbReference>
<dbReference type="EMBL" id="LFEH01000009">
    <property type="protein sequence ID" value="KMS81217.1"/>
    <property type="molecule type" value="Genomic_DNA"/>
</dbReference>
<comment type="caution">
    <text evidence="3">The sequence shown here is derived from an EMBL/GenBank/DDBJ whole genome shotgun (WGS) entry which is preliminary data.</text>
</comment>
<dbReference type="RefSeq" id="WP_048571993.1">
    <property type="nucleotide sequence ID" value="NZ_LFEH01000009.1"/>
</dbReference>
<reference evidence="3 4" key="1">
    <citation type="submission" date="2015-06" db="EMBL/GenBank/DDBJ databases">
        <title>Draft genome sequence of Streptomyces leeuwenhoekii C58, which produces the novel lasso peptide, chaxapeptin.</title>
        <authorList>
            <person name="Yi Y."/>
            <person name="Hai D."/>
            <person name="Jaspars M."/>
            <person name="Sheng H."/>
            <person name="Rateb M.E."/>
            <person name="Bull A."/>
            <person name="Goodfellow M."/>
            <person name="Asenjo J.A."/>
            <person name="Ebel R."/>
        </authorList>
    </citation>
    <scope>NUCLEOTIDE SEQUENCE [LARGE SCALE GENOMIC DNA]</scope>
    <source>
        <strain evidence="3 4">C58</strain>
    </source>
</reference>
<evidence type="ECO:0000259" key="2">
    <source>
        <dbReference type="Pfam" id="PF05872"/>
    </source>
</evidence>
<dbReference type="Gene3D" id="3.40.50.300">
    <property type="entry name" value="P-loop containing nucleotide triphosphate hydrolases"/>
    <property type="match status" value="2"/>
</dbReference>